<proteinExistence type="inferred from homology"/>
<dbReference type="GO" id="GO:0005829">
    <property type="term" value="C:cytosol"/>
    <property type="evidence" value="ECO:0007669"/>
    <property type="project" value="TreeGrafter"/>
</dbReference>
<dbReference type="PANTHER" id="PTHR11803:SF39">
    <property type="entry name" value="2-IMINOBUTANOATE_2-IMINOPROPANOATE DEAMINASE"/>
    <property type="match status" value="1"/>
</dbReference>
<comment type="caution">
    <text evidence="2">The sequence shown here is derived from an EMBL/GenBank/DDBJ whole genome shotgun (WGS) entry which is preliminary data.</text>
</comment>
<evidence type="ECO:0000313" key="3">
    <source>
        <dbReference type="Proteomes" id="UP000177354"/>
    </source>
</evidence>
<organism evidence="2 3">
    <name type="scientific">Candidatus Gottesmanbacteria bacterium RIFCSPHIGHO2_01_FULL_40_15</name>
    <dbReference type="NCBI Taxonomy" id="1798376"/>
    <lineage>
        <taxon>Bacteria</taxon>
        <taxon>Candidatus Gottesmaniibacteriota</taxon>
    </lineage>
</organism>
<dbReference type="NCBIfam" id="TIGR00004">
    <property type="entry name" value="Rid family detoxifying hydrolase"/>
    <property type="match status" value="1"/>
</dbReference>
<evidence type="ECO:0000256" key="1">
    <source>
        <dbReference type="ARBA" id="ARBA00010552"/>
    </source>
</evidence>
<dbReference type="EMBL" id="MFJF01000005">
    <property type="protein sequence ID" value="OGG08005.1"/>
    <property type="molecule type" value="Genomic_DNA"/>
</dbReference>
<dbReference type="Gene3D" id="3.30.1330.40">
    <property type="entry name" value="RutC-like"/>
    <property type="match status" value="1"/>
</dbReference>
<reference evidence="2 3" key="1">
    <citation type="journal article" date="2016" name="Nat. Commun.">
        <title>Thousands of microbial genomes shed light on interconnected biogeochemical processes in an aquifer system.</title>
        <authorList>
            <person name="Anantharaman K."/>
            <person name="Brown C.T."/>
            <person name="Hug L.A."/>
            <person name="Sharon I."/>
            <person name="Castelle C.J."/>
            <person name="Probst A.J."/>
            <person name="Thomas B.C."/>
            <person name="Singh A."/>
            <person name="Wilkins M.J."/>
            <person name="Karaoz U."/>
            <person name="Brodie E.L."/>
            <person name="Williams K.H."/>
            <person name="Hubbard S.S."/>
            <person name="Banfield J.F."/>
        </authorList>
    </citation>
    <scope>NUCLEOTIDE SEQUENCE [LARGE SCALE GENOMIC DNA]</scope>
</reference>
<dbReference type="PROSITE" id="PS01094">
    <property type="entry name" value="UPF0076"/>
    <property type="match status" value="1"/>
</dbReference>
<dbReference type="FunFam" id="3.30.1330.40:FF:000001">
    <property type="entry name" value="L-PSP family endoribonuclease"/>
    <property type="match status" value="1"/>
</dbReference>
<name>A0A1F5Z6K5_9BACT</name>
<dbReference type="InterPro" id="IPR019897">
    <property type="entry name" value="RidA_CS"/>
</dbReference>
<gene>
    <name evidence="2" type="ORF">A2777_01275</name>
</gene>
<dbReference type="InterPro" id="IPR035959">
    <property type="entry name" value="RutC-like_sf"/>
</dbReference>
<dbReference type="CDD" id="cd00448">
    <property type="entry name" value="YjgF_YER057c_UK114_family"/>
    <property type="match status" value="1"/>
</dbReference>
<dbReference type="SUPFAM" id="SSF55298">
    <property type="entry name" value="YjgF-like"/>
    <property type="match status" value="1"/>
</dbReference>
<dbReference type="PANTHER" id="PTHR11803">
    <property type="entry name" value="2-IMINOBUTANOATE/2-IMINOPROPANOATE DEAMINASE RIDA"/>
    <property type="match status" value="1"/>
</dbReference>
<dbReference type="InterPro" id="IPR006175">
    <property type="entry name" value="YjgF/YER057c/UK114"/>
</dbReference>
<protein>
    <recommendedName>
        <fullName evidence="4">Reactive intermediate/imine deaminase</fullName>
    </recommendedName>
</protein>
<dbReference type="Pfam" id="PF01042">
    <property type="entry name" value="Ribonuc_L-PSP"/>
    <property type="match status" value="1"/>
</dbReference>
<evidence type="ECO:0008006" key="4">
    <source>
        <dbReference type="Google" id="ProtNLM"/>
    </source>
</evidence>
<evidence type="ECO:0000313" key="2">
    <source>
        <dbReference type="EMBL" id="OGG08005.1"/>
    </source>
</evidence>
<dbReference type="GO" id="GO:0019239">
    <property type="term" value="F:deaminase activity"/>
    <property type="evidence" value="ECO:0007669"/>
    <property type="project" value="TreeGrafter"/>
</dbReference>
<dbReference type="Proteomes" id="UP000177354">
    <property type="component" value="Unassembled WGS sequence"/>
</dbReference>
<comment type="similarity">
    <text evidence="1">Belongs to the RutC family.</text>
</comment>
<sequence>MKKAIVTEISPQAIGPYSQAVEFNCLIFCAGQIGIEAKSGNLVGGIKDQTRQVLENLNEILHAAGSSLENVLKVEVFLKNMADFQDMNQVYEKYFKNPYPARATVEVARLPKDALIEISCIAFKKLSRENYNKSRCCGEC</sequence>
<dbReference type="AlphaFoldDB" id="A0A1F5Z6K5"/>
<accession>A0A1F5Z6K5</accession>
<dbReference type="InterPro" id="IPR006056">
    <property type="entry name" value="RidA"/>
</dbReference>